<organism evidence="1 2">
    <name type="scientific">Candidatus Geothrix skivensis</name>
    <dbReference type="NCBI Taxonomy" id="2954439"/>
    <lineage>
        <taxon>Bacteria</taxon>
        <taxon>Pseudomonadati</taxon>
        <taxon>Acidobacteriota</taxon>
        <taxon>Holophagae</taxon>
        <taxon>Holophagales</taxon>
        <taxon>Holophagaceae</taxon>
        <taxon>Geothrix</taxon>
    </lineage>
</organism>
<evidence type="ECO:0000313" key="1">
    <source>
        <dbReference type="EMBL" id="MBK9797078.1"/>
    </source>
</evidence>
<evidence type="ECO:0000313" key="2">
    <source>
        <dbReference type="Proteomes" id="UP000886657"/>
    </source>
</evidence>
<comment type="caution">
    <text evidence="1">The sequence shown here is derived from an EMBL/GenBank/DDBJ whole genome shotgun (WGS) entry which is preliminary data.</text>
</comment>
<dbReference type="AlphaFoldDB" id="A0A9D7SHN8"/>
<dbReference type="Gene3D" id="3.40.50.2000">
    <property type="entry name" value="Glycogen Phosphorylase B"/>
    <property type="match status" value="1"/>
</dbReference>
<evidence type="ECO:0008006" key="3">
    <source>
        <dbReference type="Google" id="ProtNLM"/>
    </source>
</evidence>
<dbReference type="Proteomes" id="UP000886657">
    <property type="component" value="Unassembled WGS sequence"/>
</dbReference>
<protein>
    <recommendedName>
        <fullName evidence="3">UDP-2,4-diacetamido-2,4, 6-trideoxy-beta-L-altropyranose hydrolase</fullName>
    </recommendedName>
</protein>
<reference evidence="1" key="1">
    <citation type="submission" date="2020-10" db="EMBL/GenBank/DDBJ databases">
        <title>Connecting structure to function with the recovery of over 1000 high-quality activated sludge metagenome-assembled genomes encoding full-length rRNA genes using long-read sequencing.</title>
        <authorList>
            <person name="Singleton C.M."/>
            <person name="Petriglieri F."/>
            <person name="Kristensen J.M."/>
            <person name="Kirkegaard R.H."/>
            <person name="Michaelsen T.Y."/>
            <person name="Andersen M.H."/>
            <person name="Karst S.M."/>
            <person name="Dueholm M.S."/>
            <person name="Nielsen P.H."/>
            <person name="Albertsen M."/>
        </authorList>
    </citation>
    <scope>NUCLEOTIDE SEQUENCE</scope>
    <source>
        <strain evidence="1">Skiv_18-Q3-R9-52_MAXAC.067</strain>
    </source>
</reference>
<accession>A0A9D7SHN8</accession>
<sequence>MSPLLILRVHADLRLGLGHVARALAIQEAWRALGGEACIAVSGDDRARRVGGGTHPFLEEPLPCEAHYLGQELHAPLPKSLQARGSVALVDQWDVSAAFLQALRPLKVAVVEDDTDAHECADLLFQPFIEGVRWPDHPVKLVNGRKVRPFETTSGACRVLRGSSFIVVDPAALVLRPKRMPLQPLAVHKLLVTFGGSDGPNLAQKAFDTLAQLAAEDRWRGACTLLAPNGIQGEPFPGCTVVRSLPGLTRRIPAFDAIWCSAGVTLAESLCMGIPAVVWGQNERQHGILADLALANGCLDLGVGPEADLGIVREALAQWLGPVGQDNRQEQVRDGMALVDGLAASRIAQELWRLSEIPA</sequence>
<name>A0A9D7SHN8_9BACT</name>
<gene>
    <name evidence="1" type="ORF">IPP58_11380</name>
</gene>
<dbReference type="Gene3D" id="3.40.50.11190">
    <property type="match status" value="1"/>
</dbReference>
<dbReference type="EMBL" id="JADKIO010000008">
    <property type="protein sequence ID" value="MBK9797078.1"/>
    <property type="molecule type" value="Genomic_DNA"/>
</dbReference>
<proteinExistence type="predicted"/>